<dbReference type="RefSeq" id="WP_129349544.1">
    <property type="nucleotide sequence ID" value="NZ_CP026538.1"/>
</dbReference>
<dbReference type="InterPro" id="IPR002589">
    <property type="entry name" value="Macro_dom"/>
</dbReference>
<evidence type="ECO:0000259" key="1">
    <source>
        <dbReference type="PROSITE" id="PS51154"/>
    </source>
</evidence>
<dbReference type="PROSITE" id="PS51154">
    <property type="entry name" value="MACRO"/>
    <property type="match status" value="1"/>
</dbReference>
<dbReference type="EMBL" id="CP026538">
    <property type="protein sequence ID" value="QAZ66353.1"/>
    <property type="molecule type" value="Genomic_DNA"/>
</dbReference>
<reference evidence="2 3" key="1">
    <citation type="submission" date="2018-02" db="EMBL/GenBank/DDBJ databases">
        <title>Genome sequence of Desulfovibrio carbinolicus DSM 3852.</title>
        <authorList>
            <person name="Wilbanks E."/>
            <person name="Skennerton C.T."/>
            <person name="Orphan V.J."/>
        </authorList>
    </citation>
    <scope>NUCLEOTIDE SEQUENCE [LARGE SCALE GENOMIC DNA]</scope>
    <source>
        <strain evidence="2 3">DSM 3852</strain>
    </source>
</reference>
<dbReference type="Proteomes" id="UP000293296">
    <property type="component" value="Chromosome"/>
</dbReference>
<dbReference type="Gene3D" id="3.40.220.10">
    <property type="entry name" value="Leucine Aminopeptidase, subunit E, domain 1"/>
    <property type="match status" value="1"/>
</dbReference>
<dbReference type="OrthoDB" id="6194521at2"/>
<dbReference type="InterPro" id="IPR043472">
    <property type="entry name" value="Macro_dom-like"/>
</dbReference>
<dbReference type="SMART" id="SM00506">
    <property type="entry name" value="A1pp"/>
    <property type="match status" value="1"/>
</dbReference>
<feature type="domain" description="Macro" evidence="1">
    <location>
        <begin position="1"/>
        <end position="183"/>
    </location>
</feature>
<proteinExistence type="predicted"/>
<dbReference type="PANTHER" id="PTHR11106">
    <property type="entry name" value="GANGLIOSIDE INDUCED DIFFERENTIATION ASSOCIATED PROTEIN 2-RELATED"/>
    <property type="match status" value="1"/>
</dbReference>
<gene>
    <name evidence="2" type="ORF">C3Y92_03480</name>
</gene>
<protein>
    <submittedName>
        <fullName evidence="2">RNase III inhibitor</fullName>
    </submittedName>
</protein>
<organism evidence="2 3">
    <name type="scientific">Solidesulfovibrio carbinolicus</name>
    <dbReference type="NCBI Taxonomy" id="296842"/>
    <lineage>
        <taxon>Bacteria</taxon>
        <taxon>Pseudomonadati</taxon>
        <taxon>Thermodesulfobacteriota</taxon>
        <taxon>Desulfovibrionia</taxon>
        <taxon>Desulfovibrionales</taxon>
        <taxon>Desulfovibrionaceae</taxon>
        <taxon>Solidesulfovibrio</taxon>
    </lineage>
</organism>
<keyword evidence="3" id="KW-1185">Reference proteome</keyword>
<dbReference type="KEGG" id="dcb:C3Y92_03480"/>
<sequence length="189" mass="19230">MPGHAAYAIGQGSLRLIEGDITVDDADAIVNAANSALAGGGGVDGAIHRAAGPKLPAACRDIIARIGSLPAGGAVITPGFELAARHIIHTVGPIWRGGEMGEPEALRSAYAESINRAVENGLATIAFPAVSTGVYGYPVHLASPIALGVMAEALRGGRLREARMYLHGQAAFGVWRSAADALFGGNAEE</sequence>
<dbReference type="Pfam" id="PF01661">
    <property type="entry name" value="Macro"/>
    <property type="match status" value="1"/>
</dbReference>
<evidence type="ECO:0000313" key="2">
    <source>
        <dbReference type="EMBL" id="QAZ66353.1"/>
    </source>
</evidence>
<dbReference type="SUPFAM" id="SSF52949">
    <property type="entry name" value="Macro domain-like"/>
    <property type="match status" value="1"/>
</dbReference>
<accession>A0A4P6HGX4</accession>
<dbReference type="PANTHER" id="PTHR11106:SF27">
    <property type="entry name" value="MACRO DOMAIN-CONTAINING PROTEIN"/>
    <property type="match status" value="1"/>
</dbReference>
<name>A0A4P6HGX4_9BACT</name>
<dbReference type="AlphaFoldDB" id="A0A4P6HGX4"/>
<evidence type="ECO:0000313" key="3">
    <source>
        <dbReference type="Proteomes" id="UP000293296"/>
    </source>
</evidence>